<evidence type="ECO:0000313" key="3">
    <source>
        <dbReference type="Proteomes" id="UP000294225"/>
    </source>
</evidence>
<dbReference type="AlphaFoldDB" id="A0A4R0IUT4"/>
<dbReference type="NCBIfam" id="TIGR01444">
    <property type="entry name" value="fkbM_fam"/>
    <property type="match status" value="1"/>
</dbReference>
<dbReference type="GO" id="GO:0032259">
    <property type="term" value="P:methylation"/>
    <property type="evidence" value="ECO:0007669"/>
    <property type="project" value="UniProtKB-KW"/>
</dbReference>
<dbReference type="PANTHER" id="PTHR34203">
    <property type="entry name" value="METHYLTRANSFERASE, FKBM FAMILY PROTEIN"/>
    <property type="match status" value="1"/>
</dbReference>
<comment type="caution">
    <text evidence="2">The sequence shown here is derived from an EMBL/GenBank/DDBJ whole genome shotgun (WGS) entry which is preliminary data.</text>
</comment>
<dbReference type="EMBL" id="SJKC01000003">
    <property type="protein sequence ID" value="TCC36284.1"/>
    <property type="molecule type" value="Genomic_DNA"/>
</dbReference>
<protein>
    <submittedName>
        <fullName evidence="2">FkbM family methyltransferase</fullName>
    </submittedName>
</protein>
<organism evidence="2 3">
    <name type="scientific">Kribbella speibonae</name>
    <dbReference type="NCBI Taxonomy" id="1572660"/>
    <lineage>
        <taxon>Bacteria</taxon>
        <taxon>Bacillati</taxon>
        <taxon>Actinomycetota</taxon>
        <taxon>Actinomycetes</taxon>
        <taxon>Propionibacteriales</taxon>
        <taxon>Kribbellaceae</taxon>
        <taxon>Kribbella</taxon>
    </lineage>
</organism>
<keyword evidence="2" id="KW-0808">Transferase</keyword>
<dbReference type="Gene3D" id="3.40.50.150">
    <property type="entry name" value="Vaccinia Virus protein VP39"/>
    <property type="match status" value="1"/>
</dbReference>
<dbReference type="InterPro" id="IPR029063">
    <property type="entry name" value="SAM-dependent_MTases_sf"/>
</dbReference>
<keyword evidence="2" id="KW-0489">Methyltransferase</keyword>
<reference evidence="2 3" key="1">
    <citation type="submission" date="2019-02" db="EMBL/GenBank/DDBJ databases">
        <title>Kribbella capetownensis sp. nov. and Kribbella speibonae sp. nov., isolated from soil.</title>
        <authorList>
            <person name="Curtis S.M."/>
            <person name="Norton I."/>
            <person name="Everest G.J."/>
            <person name="Meyers P.R."/>
        </authorList>
    </citation>
    <scope>NUCLEOTIDE SEQUENCE [LARGE SCALE GENOMIC DNA]</scope>
    <source>
        <strain evidence="2 3">YM55</strain>
    </source>
</reference>
<evidence type="ECO:0000313" key="2">
    <source>
        <dbReference type="EMBL" id="TCC36284.1"/>
    </source>
</evidence>
<gene>
    <name evidence="2" type="ORF">E0H92_26900</name>
</gene>
<proteinExistence type="predicted"/>
<dbReference type="Proteomes" id="UP000294225">
    <property type="component" value="Unassembled WGS sequence"/>
</dbReference>
<dbReference type="PANTHER" id="PTHR34203:SF15">
    <property type="entry name" value="SLL1173 PROTEIN"/>
    <property type="match status" value="1"/>
</dbReference>
<accession>A0A4R0IUT4</accession>
<evidence type="ECO:0000259" key="1">
    <source>
        <dbReference type="Pfam" id="PF05050"/>
    </source>
</evidence>
<dbReference type="InterPro" id="IPR052514">
    <property type="entry name" value="SAM-dependent_MTase"/>
</dbReference>
<dbReference type="InterPro" id="IPR006342">
    <property type="entry name" value="FkbM_mtfrase"/>
</dbReference>
<sequence length="336" mass="38287">MRALLPSQRGLFERCRLARTAGLFRRYAAGLSEAHHHLAERRFIKMFQRTAATPAHLRTGPDEVVARLFTGQKIYVATQDISVAPHLILDGIWEPPITRAWLSVTGSASTVFDIGANFGYYGLIAAARPGRTPPTIRLFEPNAGLLPYLRRTLSVNWLNEIIRIENVAVSDRIGTARLHILKDYVGCSSLHTIEHLNSYLEEQMEVVLDRETTVDTTTVDAYCDAEGIEQVDLIKLDVEGFEEAAYDGMTSTVRRSPRLVLFVEFTWQSYRQPEQLFDRMLHDFGHIATIDEAGRFVQHRLPRYHDVISQHDDWTMVVFSKQPLTKVRRAAARPWS</sequence>
<dbReference type="SUPFAM" id="SSF53335">
    <property type="entry name" value="S-adenosyl-L-methionine-dependent methyltransferases"/>
    <property type="match status" value="1"/>
</dbReference>
<dbReference type="GO" id="GO:0008168">
    <property type="term" value="F:methyltransferase activity"/>
    <property type="evidence" value="ECO:0007669"/>
    <property type="project" value="UniProtKB-KW"/>
</dbReference>
<name>A0A4R0IUT4_9ACTN</name>
<dbReference type="Pfam" id="PF05050">
    <property type="entry name" value="Methyltransf_21"/>
    <property type="match status" value="1"/>
</dbReference>
<feature type="domain" description="Methyltransferase FkbM" evidence="1">
    <location>
        <begin position="113"/>
        <end position="287"/>
    </location>
</feature>